<keyword evidence="2" id="KW-0808">Transferase</keyword>
<sequence length="415" mass="45835">MKILLYSVNFAPEPVGIGKYSGEMAAWLVAQGHEVRVVCAPPYYPEWKLDKAYQPGRYYRQRWENVTVFRAPLWVPKQPGGLKRILHLASFAISSFPVMLSQCLWRPDVVFTVAPALICAPTGYLTAKLCNAKSWLHVQDFEVDVAFQMGLLKGRRLQNLALAMERWLYCRFDMLSSISGNMIKQLLAKGRTRENTFLFPNWVDIDHVTPLKTVSSYRAELGIAPEATVAMFSGTLGGKQGLMVIPEAAKLLLHRPDIVFVICGNGAFKPLLQAVADKLPNLKLLPLQPFDRLSDLLGMADVHLLPQSQDAEDLVLPSKLSGMLASGRPVIATCRMDTEIANVVSQCGMVVEPADSAALAQAIEKLADHPELRLQLGLNARHYAESHVDSDSVLGRLEDELEAQVYGEPIGATSS</sequence>
<dbReference type="NCBIfam" id="NF007640">
    <property type="entry name" value="PRK10307.1"/>
    <property type="match status" value="1"/>
</dbReference>
<comment type="caution">
    <text evidence="2">The sequence shown here is derived from an EMBL/GenBank/DDBJ whole genome shotgun (WGS) entry which is preliminary data.</text>
</comment>
<name>A0A3E1R8X4_9BURK</name>
<accession>A0A3E1R8X4</accession>
<proteinExistence type="predicted"/>
<dbReference type="Pfam" id="PF13692">
    <property type="entry name" value="Glyco_trans_1_4"/>
    <property type="match status" value="1"/>
</dbReference>
<reference evidence="2 3" key="1">
    <citation type="submission" date="2018-05" db="EMBL/GenBank/DDBJ databases">
        <title>Rhodoferax soyangensis sp.nov., isolated from an oligotrophic freshwater lake.</title>
        <authorList>
            <person name="Park M."/>
        </authorList>
    </citation>
    <scope>NUCLEOTIDE SEQUENCE [LARGE SCALE GENOMIC DNA]</scope>
    <source>
        <strain evidence="2 3">IMCC26218</strain>
    </source>
</reference>
<protein>
    <submittedName>
        <fullName evidence="2">Colanic acid biosynthesis glycosyltransferase WcaI</fullName>
    </submittedName>
</protein>
<dbReference type="CDD" id="cd03794">
    <property type="entry name" value="GT4_WbuB-like"/>
    <property type="match status" value="1"/>
</dbReference>
<dbReference type="InterPro" id="IPR028098">
    <property type="entry name" value="Glyco_trans_4-like_N"/>
</dbReference>
<dbReference type="SUPFAM" id="SSF53756">
    <property type="entry name" value="UDP-Glycosyltransferase/glycogen phosphorylase"/>
    <property type="match status" value="1"/>
</dbReference>
<dbReference type="Pfam" id="PF13579">
    <property type="entry name" value="Glyco_trans_4_4"/>
    <property type="match status" value="1"/>
</dbReference>
<organism evidence="2 3">
    <name type="scientific">Rhodoferax lacus</name>
    <dbReference type="NCBI Taxonomy" id="2184758"/>
    <lineage>
        <taxon>Bacteria</taxon>
        <taxon>Pseudomonadati</taxon>
        <taxon>Pseudomonadota</taxon>
        <taxon>Betaproteobacteria</taxon>
        <taxon>Burkholderiales</taxon>
        <taxon>Comamonadaceae</taxon>
        <taxon>Rhodoferax</taxon>
    </lineage>
</organism>
<evidence type="ECO:0000313" key="3">
    <source>
        <dbReference type="Proteomes" id="UP000260665"/>
    </source>
</evidence>
<dbReference type="RefSeq" id="WP_117179254.1">
    <property type="nucleotide sequence ID" value="NZ_QFZK01000012.1"/>
</dbReference>
<evidence type="ECO:0000313" key="2">
    <source>
        <dbReference type="EMBL" id="RFO95806.1"/>
    </source>
</evidence>
<dbReference type="EMBL" id="QFZK01000012">
    <property type="protein sequence ID" value="RFO95806.1"/>
    <property type="molecule type" value="Genomic_DNA"/>
</dbReference>
<dbReference type="Gene3D" id="3.40.50.2000">
    <property type="entry name" value="Glycogen Phosphorylase B"/>
    <property type="match status" value="2"/>
</dbReference>
<evidence type="ECO:0000259" key="1">
    <source>
        <dbReference type="Pfam" id="PF13579"/>
    </source>
</evidence>
<dbReference type="GO" id="GO:0016758">
    <property type="term" value="F:hexosyltransferase activity"/>
    <property type="evidence" value="ECO:0007669"/>
    <property type="project" value="TreeGrafter"/>
</dbReference>
<dbReference type="InterPro" id="IPR050194">
    <property type="entry name" value="Glycosyltransferase_grp1"/>
</dbReference>
<keyword evidence="3" id="KW-1185">Reference proteome</keyword>
<dbReference type="Proteomes" id="UP000260665">
    <property type="component" value="Unassembled WGS sequence"/>
</dbReference>
<dbReference type="PANTHER" id="PTHR45947">
    <property type="entry name" value="SULFOQUINOVOSYL TRANSFERASE SQD2"/>
    <property type="match status" value="1"/>
</dbReference>
<dbReference type="AlphaFoldDB" id="A0A3E1R8X4"/>
<dbReference type="PANTHER" id="PTHR45947:SF3">
    <property type="entry name" value="SULFOQUINOVOSYL TRANSFERASE SQD2"/>
    <property type="match status" value="1"/>
</dbReference>
<feature type="domain" description="Glycosyltransferase subfamily 4-like N-terminal" evidence="1">
    <location>
        <begin position="16"/>
        <end position="202"/>
    </location>
</feature>
<dbReference type="OrthoDB" id="9787293at2"/>
<gene>
    <name evidence="2" type="ORF">DIC66_16600</name>
</gene>